<dbReference type="GO" id="GO:0008781">
    <property type="term" value="F:N-acylneuraminate cytidylyltransferase activity"/>
    <property type="evidence" value="ECO:0007669"/>
    <property type="project" value="TreeGrafter"/>
</dbReference>
<organism evidence="1 2">
    <name type="scientific">Chromobacterium alticapitis</name>
    <dbReference type="NCBI Taxonomy" id="2073169"/>
    <lineage>
        <taxon>Bacteria</taxon>
        <taxon>Pseudomonadati</taxon>
        <taxon>Pseudomonadota</taxon>
        <taxon>Betaproteobacteria</taxon>
        <taxon>Neisseriales</taxon>
        <taxon>Chromobacteriaceae</taxon>
        <taxon>Chromobacterium</taxon>
    </lineage>
</organism>
<dbReference type="InterPro" id="IPR029044">
    <property type="entry name" value="Nucleotide-diphossugar_trans"/>
</dbReference>
<dbReference type="Pfam" id="PF02348">
    <property type="entry name" value="CTP_transf_3"/>
    <property type="match status" value="1"/>
</dbReference>
<sequence>MIHRGRVLGLIPARGGSKGIPHKNIVPLGDRPLIAWTIQAAQASIHIDDVALSSDDDAIIEVARQHGCNVPFKRDASLSSDTAATLDVIFDALDRLPDYEWIVLLQPTSPLRTAADIDGCIAAMVAADAPAAVSVRSADDHPYLMFKIHSDGSLRHFSAPPVGASLRRQDLPPAWLLNGAIYVANVSWLRRQRSFLTPETIAYPMPLERSNDIDTPEDLARVRSIIQSAP</sequence>
<comment type="caution">
    <text evidence="1">The sequence shown here is derived from an EMBL/GenBank/DDBJ whole genome shotgun (WGS) entry which is preliminary data.</text>
</comment>
<dbReference type="Proteomes" id="UP000237082">
    <property type="component" value="Unassembled WGS sequence"/>
</dbReference>
<reference evidence="2" key="1">
    <citation type="submission" date="2018-02" db="EMBL/GenBank/DDBJ databases">
        <authorList>
            <person name="O'Hara-Hanley K."/>
            <person name="Soby S."/>
        </authorList>
    </citation>
    <scope>NUCLEOTIDE SEQUENCE [LARGE SCALE GENOMIC DNA]</scope>
    <source>
        <strain evidence="2">MWU14-2602</strain>
    </source>
</reference>
<dbReference type="RefSeq" id="WP_103903844.1">
    <property type="nucleotide sequence ID" value="NZ_PQWB01000094.1"/>
</dbReference>
<keyword evidence="1" id="KW-0548">Nucleotidyltransferase</keyword>
<dbReference type="PANTHER" id="PTHR21485">
    <property type="entry name" value="HAD SUPERFAMILY MEMBERS CMAS AND KDSC"/>
    <property type="match status" value="1"/>
</dbReference>
<dbReference type="CDD" id="cd02513">
    <property type="entry name" value="CMP-NeuAc_Synthase"/>
    <property type="match status" value="1"/>
</dbReference>
<proteinExistence type="predicted"/>
<evidence type="ECO:0000313" key="1">
    <source>
        <dbReference type="EMBL" id="POZ60789.1"/>
    </source>
</evidence>
<protein>
    <submittedName>
        <fullName evidence="1">Acylneuraminate cytidylyltransferase</fullName>
    </submittedName>
</protein>
<dbReference type="OrthoDB" id="9805604at2"/>
<dbReference type="PANTHER" id="PTHR21485:SF6">
    <property type="entry name" value="N-ACYLNEURAMINATE CYTIDYLYLTRANSFERASE-RELATED"/>
    <property type="match status" value="1"/>
</dbReference>
<dbReference type="SUPFAM" id="SSF53448">
    <property type="entry name" value="Nucleotide-diphospho-sugar transferases"/>
    <property type="match status" value="1"/>
</dbReference>
<gene>
    <name evidence="1" type="ORF">C2I19_16990</name>
</gene>
<dbReference type="InterPro" id="IPR050793">
    <property type="entry name" value="CMP-NeuNAc_synthase"/>
</dbReference>
<keyword evidence="2" id="KW-1185">Reference proteome</keyword>
<dbReference type="AlphaFoldDB" id="A0A2S5DCJ9"/>
<accession>A0A2S5DCJ9</accession>
<dbReference type="Gene3D" id="3.90.550.10">
    <property type="entry name" value="Spore Coat Polysaccharide Biosynthesis Protein SpsA, Chain A"/>
    <property type="match status" value="1"/>
</dbReference>
<dbReference type="InterPro" id="IPR003329">
    <property type="entry name" value="Cytidylyl_trans"/>
</dbReference>
<dbReference type="EMBL" id="PQWB01000094">
    <property type="protein sequence ID" value="POZ60789.1"/>
    <property type="molecule type" value="Genomic_DNA"/>
</dbReference>
<evidence type="ECO:0000313" key="2">
    <source>
        <dbReference type="Proteomes" id="UP000237082"/>
    </source>
</evidence>
<name>A0A2S5DCJ9_9NEIS</name>
<keyword evidence="1" id="KW-0808">Transferase</keyword>